<accession>A0ABY6CVN9</accession>
<dbReference type="EMBL" id="CP106679">
    <property type="protein sequence ID" value="UXP34075.1"/>
    <property type="molecule type" value="Genomic_DNA"/>
</dbReference>
<sequence length="42" mass="4684">MQTTPSGGIKVALRPEGLKILHTKDSRKHCYFSAADITVEFH</sequence>
<proteinExistence type="predicted"/>
<evidence type="ECO:0000313" key="2">
    <source>
        <dbReference type="Proteomes" id="UP001065174"/>
    </source>
</evidence>
<organism evidence="1 2">
    <name type="scientific">Reichenbachiella agarivorans</name>
    <dbReference type="NCBI Taxonomy" id="2979464"/>
    <lineage>
        <taxon>Bacteria</taxon>
        <taxon>Pseudomonadati</taxon>
        <taxon>Bacteroidota</taxon>
        <taxon>Cytophagia</taxon>
        <taxon>Cytophagales</taxon>
        <taxon>Reichenbachiellaceae</taxon>
        <taxon>Reichenbachiella</taxon>
    </lineage>
</organism>
<gene>
    <name evidence="1" type="ORF">N6H18_08975</name>
</gene>
<keyword evidence="2" id="KW-1185">Reference proteome</keyword>
<dbReference type="Proteomes" id="UP001065174">
    <property type="component" value="Chromosome"/>
</dbReference>
<reference evidence="1" key="1">
    <citation type="submission" date="2022-09" db="EMBL/GenBank/DDBJ databases">
        <title>Comparative genomics and taxonomic characterization of three novel marine species of genus Reichenbachiella exhibiting antioxidant and polysaccharide degradation activities.</title>
        <authorList>
            <person name="Muhammad N."/>
            <person name="Lee Y.-J."/>
            <person name="Ko J."/>
            <person name="Kim S.-G."/>
        </authorList>
    </citation>
    <scope>NUCLEOTIDE SEQUENCE</scope>
    <source>
        <strain evidence="1">BKB1-1</strain>
    </source>
</reference>
<protein>
    <submittedName>
        <fullName evidence="1">Uncharacterized protein</fullName>
    </submittedName>
</protein>
<evidence type="ECO:0000313" key="1">
    <source>
        <dbReference type="EMBL" id="UXP34075.1"/>
    </source>
</evidence>
<dbReference type="RefSeq" id="WP_262311501.1">
    <property type="nucleotide sequence ID" value="NZ_CP106679.1"/>
</dbReference>
<name>A0ABY6CVN9_9BACT</name>